<dbReference type="InterPro" id="IPR023997">
    <property type="entry name" value="TonB-dep_OMP_SusC/RagA_CS"/>
</dbReference>
<keyword evidence="4 8" id="KW-0812">Transmembrane</keyword>
<evidence type="ECO:0000256" key="7">
    <source>
        <dbReference type="ARBA" id="ARBA00023237"/>
    </source>
</evidence>
<dbReference type="Gene3D" id="2.170.130.10">
    <property type="entry name" value="TonB-dependent receptor, plug domain"/>
    <property type="match status" value="1"/>
</dbReference>
<dbReference type="InterPro" id="IPR008969">
    <property type="entry name" value="CarboxyPept-like_regulatory"/>
</dbReference>
<sequence>MQTIIKSMKKKRMRYSYIFQFMKATHAICLGWILLSGVVVFAQDINKKISVQFNNTSLQDACTSIEKQTAFNFSYSETTLQAYGKNITFALSNATVKAVLSRIFDKTPVTYTIKGKMVYLVPDPDYKAISVAPAGQAPQSITVEGRILNADDSSVVSNATLVNDREKVIGISDAKGHFSITIASNTVLGFSSIGFERLEQRFSQNQQGITIRLKPSASQLSGVVVTSLGIKRQGRSLGYAVTKIDNEQLTDAVSNNWLDALSGKVAGLNMIRSNSGPAGSIKVILRGENNLTGENEALIVVDGVVISSGSGRRTATGGNAAGPSDGVQPTDFGSGLNDINPEDIESVTVLKGPAASALYGQRGANGAIIITTKSGSAKRKTIGISLTSNGSMESVNRWPDLQYEYGQGLNGEAYYSYGNSVDGVSNGNTSVAWGAPFNGQSFFQYDPVTQTTGSQRTPWVPYKNALKEFFETGRTLTNSLSVDGKIKDHTDWRVSASYGKNDWILPNTGYNRTNASLSLNSKITSKLNLSVKANYTNRTSDNLPGVGYGNQSVMYWYVFWVPNADINWLRNYWVTGKENEQLQDIFTTAPENPYAVSYEFINGSKRNGITGNVQLSYNFTKELSLMVRGTIDRTDEDRWQHRPWSAYSLPKGSYRTQDIVSQEITGDFMLKYDKKFNEDFRLTTSIGGSNLKNHYYKGEKRADGLTIPNVYSFDNAANAIVSIPDTSRFEINSMYGLLSASYKNWLFLDVTGRQDWSSVLATPYRKDNVGFFYPSASVSFLASDLFKLPRPVTFLKLRLSAAQVGSGGTTPYRTAYLYNLAANGTYADSSLTNPAMIPNPNLKPLKTTSYEVGAEVKLFDNRLGFDIALYSGNTKNQILERIVDRSSGYTRQLINAGQIDNKGIELSVNFTPVKLKNFRWTTYMTYAANRNKIVKLSGDDTAVVLRTGAVGGTQIVAKVGGSMGDMYGIGFKRAPDGQVVYSSTGIPELTTTPVYLGNTMPKFRASLGNEFTYKQFRLNVLFDAQYGAVAHSYTYARLADFGKLEATVPGRYSGIKGHGVIENSDGTYRPNDVTVIGGELLRSSFYPNMMGTPNGEGATYKTDFIKLREARFEYSFPAKTLKKVKLSKLTLGIYGRNLFTWSTWPLFDPEFGTLSGTDIVQGLEVGQFPSTRTYGFNLTIGIN</sequence>
<dbReference type="PROSITE" id="PS52016">
    <property type="entry name" value="TONB_DEPENDENT_REC_3"/>
    <property type="match status" value="1"/>
</dbReference>
<dbReference type="Proteomes" id="UP000192610">
    <property type="component" value="Unassembled WGS sequence"/>
</dbReference>
<organism evidence="11 12">
    <name type="scientific">Niastella yeongjuensis</name>
    <dbReference type="NCBI Taxonomy" id="354355"/>
    <lineage>
        <taxon>Bacteria</taxon>
        <taxon>Pseudomonadati</taxon>
        <taxon>Bacteroidota</taxon>
        <taxon>Chitinophagia</taxon>
        <taxon>Chitinophagales</taxon>
        <taxon>Chitinophagaceae</taxon>
        <taxon>Niastella</taxon>
    </lineage>
</organism>
<dbReference type="AlphaFoldDB" id="A0A1V9E9D0"/>
<proteinExistence type="inferred from homology"/>
<reference evidence="12" key="1">
    <citation type="submission" date="2016-04" db="EMBL/GenBank/DDBJ databases">
        <authorList>
            <person name="Chen L."/>
            <person name="Zhuang W."/>
            <person name="Wang G."/>
        </authorList>
    </citation>
    <scope>NUCLEOTIDE SEQUENCE [LARGE SCALE GENOMIC DNA]</scope>
    <source>
        <strain evidence="12">17621</strain>
    </source>
</reference>
<keyword evidence="5" id="KW-0732">Signal</keyword>
<dbReference type="InterPro" id="IPR023996">
    <property type="entry name" value="TonB-dep_OMP_SusC/RagA"/>
</dbReference>
<dbReference type="EMBL" id="LVXG01000056">
    <property type="protein sequence ID" value="OQP42720.1"/>
    <property type="molecule type" value="Genomic_DNA"/>
</dbReference>
<evidence type="ECO:0000256" key="1">
    <source>
        <dbReference type="ARBA" id="ARBA00004571"/>
    </source>
</evidence>
<evidence type="ECO:0000256" key="3">
    <source>
        <dbReference type="ARBA" id="ARBA00022452"/>
    </source>
</evidence>
<dbReference type="NCBIfam" id="TIGR04057">
    <property type="entry name" value="SusC_RagA_signa"/>
    <property type="match status" value="1"/>
</dbReference>
<evidence type="ECO:0000256" key="6">
    <source>
        <dbReference type="ARBA" id="ARBA00023136"/>
    </source>
</evidence>
<evidence type="ECO:0000256" key="4">
    <source>
        <dbReference type="ARBA" id="ARBA00022692"/>
    </source>
</evidence>
<keyword evidence="12" id="KW-1185">Reference proteome</keyword>
<dbReference type="Gene3D" id="2.40.170.20">
    <property type="entry name" value="TonB-dependent receptor, beta-barrel domain"/>
    <property type="match status" value="1"/>
</dbReference>
<feature type="region of interest" description="Disordered" evidence="9">
    <location>
        <begin position="312"/>
        <end position="338"/>
    </location>
</feature>
<dbReference type="InterPro" id="IPR012910">
    <property type="entry name" value="Plug_dom"/>
</dbReference>
<dbReference type="STRING" id="354355.SAMN05660816_02901"/>
<comment type="caution">
    <text evidence="11">The sequence shown here is derived from an EMBL/GenBank/DDBJ whole genome shotgun (WGS) entry which is preliminary data.</text>
</comment>
<keyword evidence="3 8" id="KW-1134">Transmembrane beta strand</keyword>
<keyword evidence="6 8" id="KW-0472">Membrane</keyword>
<evidence type="ECO:0000256" key="8">
    <source>
        <dbReference type="PROSITE-ProRule" id="PRU01360"/>
    </source>
</evidence>
<feature type="domain" description="TonB-dependent receptor plug" evidence="10">
    <location>
        <begin position="236"/>
        <end position="367"/>
    </location>
</feature>
<dbReference type="PANTHER" id="PTHR30069:SF29">
    <property type="entry name" value="HEMOGLOBIN AND HEMOGLOBIN-HAPTOGLOBIN-BINDING PROTEIN 1-RELATED"/>
    <property type="match status" value="1"/>
</dbReference>
<dbReference type="SUPFAM" id="SSF56935">
    <property type="entry name" value="Porins"/>
    <property type="match status" value="1"/>
</dbReference>
<dbReference type="InterPro" id="IPR039426">
    <property type="entry name" value="TonB-dep_rcpt-like"/>
</dbReference>
<accession>A0A1V9E9D0</accession>
<evidence type="ECO:0000259" key="10">
    <source>
        <dbReference type="Pfam" id="PF07715"/>
    </source>
</evidence>
<dbReference type="GO" id="GO:0009279">
    <property type="term" value="C:cell outer membrane"/>
    <property type="evidence" value="ECO:0007669"/>
    <property type="project" value="UniProtKB-SubCell"/>
</dbReference>
<evidence type="ECO:0000256" key="9">
    <source>
        <dbReference type="SAM" id="MobiDB-lite"/>
    </source>
</evidence>
<keyword evidence="7 8" id="KW-0998">Cell outer membrane</keyword>
<dbReference type="Pfam" id="PF07715">
    <property type="entry name" value="Plug"/>
    <property type="match status" value="1"/>
</dbReference>
<protein>
    <submittedName>
        <fullName evidence="11">SusC/RagA family TonB-linked outer membrane protein</fullName>
    </submittedName>
</protein>
<comment type="similarity">
    <text evidence="8">Belongs to the TonB-dependent receptor family.</text>
</comment>
<comment type="subcellular location">
    <subcellularLocation>
        <location evidence="1 8">Cell outer membrane</location>
        <topology evidence="1 8">Multi-pass membrane protein</topology>
    </subcellularLocation>
</comment>
<dbReference type="InterPro" id="IPR036942">
    <property type="entry name" value="Beta-barrel_TonB_sf"/>
</dbReference>
<evidence type="ECO:0000313" key="12">
    <source>
        <dbReference type="Proteomes" id="UP000192610"/>
    </source>
</evidence>
<evidence type="ECO:0000313" key="11">
    <source>
        <dbReference type="EMBL" id="OQP42720.1"/>
    </source>
</evidence>
<dbReference type="SUPFAM" id="SSF49464">
    <property type="entry name" value="Carboxypeptidase regulatory domain-like"/>
    <property type="match status" value="1"/>
</dbReference>
<name>A0A1V9E9D0_9BACT</name>
<evidence type="ECO:0000256" key="5">
    <source>
        <dbReference type="ARBA" id="ARBA00022729"/>
    </source>
</evidence>
<gene>
    <name evidence="11" type="ORF">A4H97_11170</name>
</gene>
<dbReference type="GO" id="GO:0044718">
    <property type="term" value="P:siderophore transmembrane transport"/>
    <property type="evidence" value="ECO:0007669"/>
    <property type="project" value="TreeGrafter"/>
</dbReference>
<dbReference type="InterPro" id="IPR037066">
    <property type="entry name" value="Plug_dom_sf"/>
</dbReference>
<feature type="compositionally biased region" description="Low complexity" evidence="9">
    <location>
        <begin position="312"/>
        <end position="322"/>
    </location>
</feature>
<dbReference type="NCBIfam" id="TIGR04056">
    <property type="entry name" value="OMP_RagA_SusC"/>
    <property type="match status" value="1"/>
</dbReference>
<dbReference type="GO" id="GO:0015344">
    <property type="term" value="F:siderophore uptake transmembrane transporter activity"/>
    <property type="evidence" value="ECO:0007669"/>
    <property type="project" value="TreeGrafter"/>
</dbReference>
<keyword evidence="2 8" id="KW-0813">Transport</keyword>
<dbReference type="Gene3D" id="3.55.50.30">
    <property type="match status" value="1"/>
</dbReference>
<evidence type="ECO:0000256" key="2">
    <source>
        <dbReference type="ARBA" id="ARBA00022448"/>
    </source>
</evidence>
<dbReference type="PANTHER" id="PTHR30069">
    <property type="entry name" value="TONB-DEPENDENT OUTER MEMBRANE RECEPTOR"/>
    <property type="match status" value="1"/>
</dbReference>